<gene>
    <name evidence="1" type="ORF">CW751_12180</name>
</gene>
<name>A0A2I0R070_9FLAO</name>
<proteinExistence type="predicted"/>
<keyword evidence="2" id="KW-1185">Reference proteome</keyword>
<comment type="caution">
    <text evidence="1">The sequence shown here is derived from an EMBL/GenBank/DDBJ whole genome shotgun (WGS) entry which is preliminary data.</text>
</comment>
<evidence type="ECO:0000313" key="2">
    <source>
        <dbReference type="Proteomes" id="UP000236654"/>
    </source>
</evidence>
<accession>A0A2I0R070</accession>
<protein>
    <submittedName>
        <fullName evidence="1">Uncharacterized protein</fullName>
    </submittedName>
</protein>
<dbReference type="EMBL" id="PJNI01000015">
    <property type="protein sequence ID" value="PKR79978.1"/>
    <property type="molecule type" value="Genomic_DNA"/>
</dbReference>
<sequence>MATNSAYNLKFIPSFWQSMQFVGASQGRSTNSLALQNKKKFTKLPVFVGVEIEASCWNIKRRIKRLLYV</sequence>
<reference evidence="1 2" key="1">
    <citation type="submission" date="2017-12" db="EMBL/GenBank/DDBJ databases">
        <title>The draft genome sequence of Brumimicrobium saltpan LHR20.</title>
        <authorList>
            <person name="Do Z.-J."/>
            <person name="Luo H.-R."/>
        </authorList>
    </citation>
    <scope>NUCLEOTIDE SEQUENCE [LARGE SCALE GENOMIC DNA]</scope>
    <source>
        <strain evidence="1 2">LHR20</strain>
    </source>
</reference>
<organism evidence="1 2">
    <name type="scientific">Brumimicrobium salinarum</name>
    <dbReference type="NCBI Taxonomy" id="2058658"/>
    <lineage>
        <taxon>Bacteria</taxon>
        <taxon>Pseudomonadati</taxon>
        <taxon>Bacteroidota</taxon>
        <taxon>Flavobacteriia</taxon>
        <taxon>Flavobacteriales</taxon>
        <taxon>Crocinitomicaceae</taxon>
        <taxon>Brumimicrobium</taxon>
    </lineage>
</organism>
<evidence type="ECO:0000313" key="1">
    <source>
        <dbReference type="EMBL" id="PKR79978.1"/>
    </source>
</evidence>
<dbReference type="AlphaFoldDB" id="A0A2I0R070"/>
<dbReference type="Proteomes" id="UP000236654">
    <property type="component" value="Unassembled WGS sequence"/>
</dbReference>